<feature type="transmembrane region" description="Helical" evidence="5">
    <location>
        <begin position="163"/>
        <end position="181"/>
    </location>
</feature>
<dbReference type="RefSeq" id="WP_275469832.1">
    <property type="nucleotide sequence ID" value="NZ_CP110232.1"/>
</dbReference>
<gene>
    <name evidence="7" type="ORF">OL234_03810</name>
</gene>
<evidence type="ECO:0000256" key="2">
    <source>
        <dbReference type="ARBA" id="ARBA00022692"/>
    </source>
</evidence>
<evidence type="ECO:0000259" key="6">
    <source>
        <dbReference type="Pfam" id="PF01061"/>
    </source>
</evidence>
<evidence type="ECO:0000256" key="5">
    <source>
        <dbReference type="SAM" id="Phobius"/>
    </source>
</evidence>
<organism evidence="7 8">
    <name type="scientific">Vagococcus intermedius</name>
    <dbReference type="NCBI Taxonomy" id="2991418"/>
    <lineage>
        <taxon>Bacteria</taxon>
        <taxon>Bacillati</taxon>
        <taxon>Bacillota</taxon>
        <taxon>Bacilli</taxon>
        <taxon>Lactobacillales</taxon>
        <taxon>Enterococcaceae</taxon>
        <taxon>Vagococcus</taxon>
    </lineage>
</organism>
<dbReference type="Proteomes" id="UP001179647">
    <property type="component" value="Chromosome"/>
</dbReference>
<dbReference type="AlphaFoldDB" id="A0AAF0CW90"/>
<evidence type="ECO:0000256" key="1">
    <source>
        <dbReference type="ARBA" id="ARBA00004141"/>
    </source>
</evidence>
<feature type="transmembrane region" description="Helical" evidence="5">
    <location>
        <begin position="21"/>
        <end position="42"/>
    </location>
</feature>
<evidence type="ECO:0000256" key="4">
    <source>
        <dbReference type="ARBA" id="ARBA00023136"/>
    </source>
</evidence>
<dbReference type="GO" id="GO:0016020">
    <property type="term" value="C:membrane"/>
    <property type="evidence" value="ECO:0007669"/>
    <property type="project" value="UniProtKB-SubCell"/>
</dbReference>
<feature type="transmembrane region" description="Helical" evidence="5">
    <location>
        <begin position="54"/>
        <end position="80"/>
    </location>
</feature>
<accession>A0AAF0CW90</accession>
<evidence type="ECO:0000313" key="7">
    <source>
        <dbReference type="EMBL" id="WEG74033.1"/>
    </source>
</evidence>
<dbReference type="Pfam" id="PF01061">
    <property type="entry name" value="ABC2_membrane"/>
    <property type="match status" value="1"/>
</dbReference>
<comment type="subcellular location">
    <subcellularLocation>
        <location evidence="1">Membrane</location>
        <topology evidence="1">Multi-pass membrane protein</topology>
    </subcellularLocation>
</comment>
<keyword evidence="3 5" id="KW-1133">Transmembrane helix</keyword>
<dbReference type="KEGG" id="vie:OL234_03810"/>
<keyword evidence="4 5" id="KW-0472">Membrane</keyword>
<feature type="transmembrane region" description="Helical" evidence="5">
    <location>
        <begin position="101"/>
        <end position="121"/>
    </location>
</feature>
<keyword evidence="2 5" id="KW-0812">Transmembrane</keyword>
<protein>
    <submittedName>
        <fullName evidence="7">ABC transporter permease</fullName>
    </submittedName>
</protein>
<proteinExistence type="predicted"/>
<sequence length="247" mass="27409">MKFKLKKIWVLSKLKFVLLMKNFQAIIGSGMAIIVVITLKYLMEDSQAGAEINIPAFVLNFGLTFNSIMSAIMITSLPITEDKEKNTLRSLVSSTYSSTEYIISSILPAFIIIFLVNQLIIPLSGVNFTFTSWLLYTVLASIMALTSLAIGSAVGIISNKVQVTSMITVPIMLPLVIIPSLKMVSPVVKKVSHFLYSGIISDKVDRLVNNYSISFSLLDWTVVLGQLFLCFGIFYVVFRKKGIEITK</sequence>
<feature type="transmembrane region" description="Helical" evidence="5">
    <location>
        <begin position="133"/>
        <end position="156"/>
    </location>
</feature>
<feature type="domain" description="ABC-2 type transporter transmembrane" evidence="6">
    <location>
        <begin position="30"/>
        <end position="177"/>
    </location>
</feature>
<feature type="transmembrane region" description="Helical" evidence="5">
    <location>
        <begin position="217"/>
        <end position="238"/>
    </location>
</feature>
<name>A0AAF0CW90_9ENTE</name>
<keyword evidence="8" id="KW-1185">Reference proteome</keyword>
<evidence type="ECO:0000256" key="3">
    <source>
        <dbReference type="ARBA" id="ARBA00022989"/>
    </source>
</evidence>
<evidence type="ECO:0000313" key="8">
    <source>
        <dbReference type="Proteomes" id="UP001179647"/>
    </source>
</evidence>
<dbReference type="GO" id="GO:0140359">
    <property type="term" value="F:ABC-type transporter activity"/>
    <property type="evidence" value="ECO:0007669"/>
    <property type="project" value="InterPro"/>
</dbReference>
<dbReference type="InterPro" id="IPR013525">
    <property type="entry name" value="ABC2_TM"/>
</dbReference>
<dbReference type="EMBL" id="CP110232">
    <property type="protein sequence ID" value="WEG74033.1"/>
    <property type="molecule type" value="Genomic_DNA"/>
</dbReference>
<reference evidence="7" key="1">
    <citation type="submission" date="2022-10" db="EMBL/GenBank/DDBJ databases">
        <title>Vagococcus sp. isolated from poultry meat.</title>
        <authorList>
            <person name="Johansson P."/>
            <person name="Bjorkroth J."/>
        </authorList>
    </citation>
    <scope>NUCLEOTIDE SEQUENCE</scope>
    <source>
        <strain evidence="7">STAA11</strain>
    </source>
</reference>